<keyword evidence="2" id="KW-0479">Metal-binding</keyword>
<accession>A0ABW8RHX2</accession>
<dbReference type="SUPFAM" id="SSF102215">
    <property type="entry name" value="Creatininase"/>
    <property type="match status" value="1"/>
</dbReference>
<evidence type="ECO:0000256" key="3">
    <source>
        <dbReference type="ARBA" id="ARBA00022801"/>
    </source>
</evidence>
<sequence length="280" mass="31289">MNIHRYKHLEERFLPRLTSTQVRDLPKEDALVILPIGATEQHGPHLPVYTDTILAETVLDEAFQHLSKDANIWTLPAIPFGKSDEHMDRPGTFSFSFDTLRSILLDLSRGVHANGFRKLVLFNGHGGNIDTLKLAARHVRIETGLMVFIINVGGLAIPASIISEEEMFMGIHGGDYETSLLMSSYPEWVQDDKLPKEVPMLADKSKYLRFQKGNFAWTIDDVSVSGILGNAQLATKEKGDALYREHGREVASCLLDILTFEISELIEHLPIQVTEAGSVK</sequence>
<dbReference type="InterPro" id="IPR003785">
    <property type="entry name" value="Creatininase/forma_Hydrolase"/>
</dbReference>
<comment type="caution">
    <text evidence="6">The sequence shown here is derived from an EMBL/GenBank/DDBJ whole genome shotgun (WGS) entry which is preliminary data.</text>
</comment>
<comment type="similarity">
    <text evidence="5">Belongs to the creatininase superfamily.</text>
</comment>
<organism evidence="6 7">
    <name type="scientific">Bacillus salipaludis</name>
    <dbReference type="NCBI Taxonomy" id="2547811"/>
    <lineage>
        <taxon>Bacteria</taxon>
        <taxon>Bacillati</taxon>
        <taxon>Bacillota</taxon>
        <taxon>Bacilli</taxon>
        <taxon>Bacillales</taxon>
        <taxon>Bacillaceae</taxon>
        <taxon>Bacillus</taxon>
    </lineage>
</organism>
<gene>
    <name evidence="6" type="ORF">ACJEBI_16615</name>
</gene>
<comment type="cofactor">
    <cofactor evidence="1">
        <name>Zn(2+)</name>
        <dbReference type="ChEBI" id="CHEBI:29105"/>
    </cofactor>
</comment>
<evidence type="ECO:0000256" key="2">
    <source>
        <dbReference type="ARBA" id="ARBA00022723"/>
    </source>
</evidence>
<evidence type="ECO:0000256" key="1">
    <source>
        <dbReference type="ARBA" id="ARBA00001947"/>
    </source>
</evidence>
<dbReference type="PANTHER" id="PTHR35005:SF1">
    <property type="entry name" value="2-AMINO-5-FORMYLAMINO-6-RIBOSYLAMINOPYRIMIDIN-4(3H)-ONE 5'-MONOPHOSPHATE DEFORMYLASE"/>
    <property type="match status" value="1"/>
</dbReference>
<keyword evidence="7" id="KW-1185">Reference proteome</keyword>
<evidence type="ECO:0000313" key="6">
    <source>
        <dbReference type="EMBL" id="MFK9093094.1"/>
    </source>
</evidence>
<dbReference type="Gene3D" id="3.40.50.10310">
    <property type="entry name" value="Creatininase"/>
    <property type="match status" value="1"/>
</dbReference>
<dbReference type="EMBL" id="JBJHQH010000012">
    <property type="protein sequence ID" value="MFK9093094.1"/>
    <property type="molecule type" value="Genomic_DNA"/>
</dbReference>
<dbReference type="InterPro" id="IPR024087">
    <property type="entry name" value="Creatininase-like_sf"/>
</dbReference>
<dbReference type="Pfam" id="PF02633">
    <property type="entry name" value="Creatininase"/>
    <property type="match status" value="1"/>
</dbReference>
<proteinExistence type="inferred from homology"/>
<name>A0ABW8RHX2_9BACI</name>
<evidence type="ECO:0000313" key="7">
    <source>
        <dbReference type="Proteomes" id="UP001623041"/>
    </source>
</evidence>
<dbReference type="RefSeq" id="WP_406581643.1">
    <property type="nucleotide sequence ID" value="NZ_JBJHQH010000012.1"/>
</dbReference>
<evidence type="ECO:0000256" key="4">
    <source>
        <dbReference type="ARBA" id="ARBA00022833"/>
    </source>
</evidence>
<protein>
    <submittedName>
        <fullName evidence="6">Creatininase family protein</fullName>
    </submittedName>
</protein>
<keyword evidence="3" id="KW-0378">Hydrolase</keyword>
<reference evidence="6 7" key="1">
    <citation type="submission" date="2024-11" db="EMBL/GenBank/DDBJ databases">
        <authorList>
            <person name="Lucas J.A."/>
        </authorList>
    </citation>
    <scope>NUCLEOTIDE SEQUENCE [LARGE SCALE GENOMIC DNA]</scope>
    <source>
        <strain evidence="6 7">Z 5.4</strain>
    </source>
</reference>
<keyword evidence="4" id="KW-0862">Zinc</keyword>
<dbReference type="PANTHER" id="PTHR35005">
    <property type="entry name" value="3-DEHYDRO-SCYLLO-INOSOSE HYDROLASE"/>
    <property type="match status" value="1"/>
</dbReference>
<dbReference type="Proteomes" id="UP001623041">
    <property type="component" value="Unassembled WGS sequence"/>
</dbReference>
<evidence type="ECO:0000256" key="5">
    <source>
        <dbReference type="ARBA" id="ARBA00024029"/>
    </source>
</evidence>